<protein>
    <submittedName>
        <fullName evidence="1">Uncharacterized protein</fullName>
    </submittedName>
</protein>
<dbReference type="STRING" id="1150626.PHAMO_510084"/>
<keyword evidence="2" id="KW-1185">Reference proteome</keyword>
<dbReference type="Proteomes" id="UP000004169">
    <property type="component" value="Unassembled WGS sequence"/>
</dbReference>
<dbReference type="AlphaFoldDB" id="H8FX82"/>
<sequence>MRVGSNPPDLWIGIAYQSHLQELYGEIFIYFSLNLSLVMQPHTPR</sequence>
<evidence type="ECO:0000313" key="1">
    <source>
        <dbReference type="EMBL" id="CCG42970.1"/>
    </source>
</evidence>
<accession>H8FX82</accession>
<comment type="caution">
    <text evidence="1">The sequence shown here is derived from an EMBL/GenBank/DDBJ whole genome shotgun (WGS) entry which is preliminary data.</text>
</comment>
<evidence type="ECO:0000313" key="2">
    <source>
        <dbReference type="Proteomes" id="UP000004169"/>
    </source>
</evidence>
<name>H8FX82_MAGML</name>
<dbReference type="EMBL" id="CAHP01000047">
    <property type="protein sequence ID" value="CCG42970.1"/>
    <property type="molecule type" value="Genomic_DNA"/>
</dbReference>
<proteinExistence type="predicted"/>
<organism evidence="1 2">
    <name type="scientific">Magnetospirillum molischianum DSM 120</name>
    <dbReference type="NCBI Taxonomy" id="1150626"/>
    <lineage>
        <taxon>Bacteria</taxon>
        <taxon>Pseudomonadati</taxon>
        <taxon>Pseudomonadota</taxon>
        <taxon>Alphaproteobacteria</taxon>
        <taxon>Rhodospirillales</taxon>
        <taxon>Rhodospirillaceae</taxon>
        <taxon>Magnetospirillum</taxon>
    </lineage>
</organism>
<reference evidence="1 2" key="1">
    <citation type="journal article" date="2012" name="J. Bacteriol.">
        <title>Draft Genome Sequence of the Purple Photosynthetic Bacterium Phaeospirillum molischianum DSM120, a Particularly Versatile Bacterium.</title>
        <authorList>
            <person name="Duquesne K."/>
            <person name="Prima V."/>
            <person name="Ji B."/>
            <person name="Rouy Z."/>
            <person name="Medigue C."/>
            <person name="Talla E."/>
            <person name="Sturgis J.N."/>
        </authorList>
    </citation>
    <scope>NUCLEOTIDE SEQUENCE [LARGE SCALE GENOMIC DNA]</scope>
    <source>
        <strain evidence="2">DSM120</strain>
    </source>
</reference>
<gene>
    <name evidence="1" type="ORF">PHAMO_510084</name>
</gene>